<comment type="caution">
    <text evidence="3">The sequence shown here is derived from an EMBL/GenBank/DDBJ whole genome shotgun (WGS) entry which is preliminary data.</text>
</comment>
<dbReference type="PANTHER" id="PTHR31807:SF52">
    <property type="entry name" value="QWRF FAMILY PROTEIN"/>
    <property type="match status" value="1"/>
</dbReference>
<proteinExistence type="inferred from homology"/>
<feature type="region of interest" description="Disordered" evidence="2">
    <location>
        <begin position="1"/>
        <end position="110"/>
    </location>
</feature>
<gene>
    <name evidence="3" type="ORF">RHSIM_Rhsim07G0221100</name>
</gene>
<keyword evidence="4" id="KW-1185">Reference proteome</keyword>
<feature type="region of interest" description="Disordered" evidence="2">
    <location>
        <begin position="146"/>
        <end position="214"/>
    </location>
</feature>
<reference evidence="3" key="1">
    <citation type="submission" date="2019-11" db="EMBL/GenBank/DDBJ databases">
        <authorList>
            <person name="Liu Y."/>
            <person name="Hou J."/>
            <person name="Li T.-Q."/>
            <person name="Guan C.-H."/>
            <person name="Wu X."/>
            <person name="Wu H.-Z."/>
            <person name="Ling F."/>
            <person name="Zhang R."/>
            <person name="Shi X.-G."/>
            <person name="Ren J.-P."/>
            <person name="Chen E.-F."/>
            <person name="Sun J.-M."/>
        </authorList>
    </citation>
    <scope>NUCLEOTIDE SEQUENCE</scope>
    <source>
        <strain evidence="3">Adult_tree_wgs_1</strain>
        <tissue evidence="3">Leaves</tissue>
    </source>
</reference>
<evidence type="ECO:0000313" key="4">
    <source>
        <dbReference type="Proteomes" id="UP000626092"/>
    </source>
</evidence>
<protein>
    <recommendedName>
        <fullName evidence="5">QWRF motif-containing protein 2</fullName>
    </recommendedName>
</protein>
<feature type="compositionally biased region" description="Basic and acidic residues" evidence="2">
    <location>
        <begin position="203"/>
        <end position="214"/>
    </location>
</feature>
<dbReference type="OrthoDB" id="1924320at2759"/>
<feature type="region of interest" description="Disordered" evidence="2">
    <location>
        <begin position="465"/>
        <end position="489"/>
    </location>
</feature>
<feature type="compositionally biased region" description="Low complexity" evidence="2">
    <location>
        <begin position="7"/>
        <end position="18"/>
    </location>
</feature>
<accession>A0A834LIB7</accession>
<comment type="similarity">
    <text evidence="1">Belongs to the QWRF family.</text>
</comment>
<organism evidence="3 4">
    <name type="scientific">Rhododendron simsii</name>
    <name type="common">Sims's rhododendron</name>
    <dbReference type="NCBI Taxonomy" id="118357"/>
    <lineage>
        <taxon>Eukaryota</taxon>
        <taxon>Viridiplantae</taxon>
        <taxon>Streptophyta</taxon>
        <taxon>Embryophyta</taxon>
        <taxon>Tracheophyta</taxon>
        <taxon>Spermatophyta</taxon>
        <taxon>Magnoliopsida</taxon>
        <taxon>eudicotyledons</taxon>
        <taxon>Gunneridae</taxon>
        <taxon>Pentapetalae</taxon>
        <taxon>asterids</taxon>
        <taxon>Ericales</taxon>
        <taxon>Ericaceae</taxon>
        <taxon>Ericoideae</taxon>
        <taxon>Rhodoreae</taxon>
        <taxon>Rhododendron</taxon>
    </lineage>
</organism>
<feature type="compositionally biased region" description="Basic and acidic residues" evidence="2">
    <location>
        <begin position="182"/>
        <end position="193"/>
    </location>
</feature>
<evidence type="ECO:0008006" key="5">
    <source>
        <dbReference type="Google" id="ProtNLM"/>
    </source>
</evidence>
<feature type="compositionally biased region" description="Low complexity" evidence="2">
    <location>
        <begin position="95"/>
        <end position="110"/>
    </location>
</feature>
<dbReference type="Proteomes" id="UP000626092">
    <property type="component" value="Unassembled WGS sequence"/>
</dbReference>
<feature type="compositionally biased region" description="Polar residues" evidence="2">
    <location>
        <begin position="147"/>
        <end position="157"/>
    </location>
</feature>
<dbReference type="GO" id="GO:0005737">
    <property type="term" value="C:cytoplasm"/>
    <property type="evidence" value="ECO:0007669"/>
    <property type="project" value="TreeGrafter"/>
</dbReference>
<dbReference type="PANTHER" id="PTHR31807">
    <property type="entry name" value="AUGMIN FAMILY MEMBER"/>
    <property type="match status" value="1"/>
</dbReference>
<evidence type="ECO:0000256" key="2">
    <source>
        <dbReference type="SAM" id="MobiDB-lite"/>
    </source>
</evidence>
<evidence type="ECO:0000313" key="3">
    <source>
        <dbReference type="EMBL" id="KAF7137495.1"/>
    </source>
</evidence>
<dbReference type="InterPro" id="IPR007573">
    <property type="entry name" value="QWRF"/>
</dbReference>
<dbReference type="GO" id="GO:0051225">
    <property type="term" value="P:spindle assembly"/>
    <property type="evidence" value="ECO:0007669"/>
    <property type="project" value="TreeGrafter"/>
</dbReference>
<dbReference type="GO" id="GO:0008017">
    <property type="term" value="F:microtubule binding"/>
    <property type="evidence" value="ECO:0007669"/>
    <property type="project" value="TreeGrafter"/>
</dbReference>
<dbReference type="GO" id="GO:0005880">
    <property type="term" value="C:nuclear microtubule"/>
    <property type="evidence" value="ECO:0007669"/>
    <property type="project" value="TreeGrafter"/>
</dbReference>
<name>A0A834LIB7_RHOSS</name>
<feature type="compositionally biased region" description="Low complexity" evidence="2">
    <location>
        <begin position="53"/>
        <end position="82"/>
    </location>
</feature>
<evidence type="ECO:0000256" key="1">
    <source>
        <dbReference type="ARBA" id="ARBA00010016"/>
    </source>
</evidence>
<dbReference type="Pfam" id="PF04484">
    <property type="entry name" value="QWRF"/>
    <property type="match status" value="1"/>
</dbReference>
<dbReference type="EMBL" id="WJXA01000007">
    <property type="protein sequence ID" value="KAF7137495.1"/>
    <property type="molecule type" value="Genomic_DNA"/>
</dbReference>
<dbReference type="AlphaFoldDB" id="A0A834LIB7"/>
<sequence>MVAAVSTTPNPKTNNPPRKAARPPLLPNAESDNVPPLPNRKPKSREITSRYMSSTSSSGSTTTTTTSGNSSTTSSSSTNSSSNCSPSFSLKRHPSPSAAKTTPSTPAPGAAAIKRSLSVDRRRPSTPSNSAAANLLVSSKRSLSVSFQGGDTFSRPISRTKPAPEISPPAPATNGSSSLRRGTPERPVRDKTESTNTSGVRRGTPERRRATPVRDKAENFIPIDQHRWPGRSREVNSSVMTRSLDCGGGDDRRRLGGSESVVRALGQSMTVDRSKTSLDRRLNVETTSNVEFDANSVITRSLDCTAGGGRKLGGSDSGARLGALEQSVSIVDQSKTFFDRRLNVESTNNAEFDGNSVGGGSVSGTESVVSDVESVSSTCSRVVQERGSVAQARGGPRGIMVPARFWQETTNRVKRMLEPKSPVLGNNGVKTIPLTPKLNALNKSFGDGSILLPRGMLNSRSLSSPIRGAVRPASPNKPPSKGMVSPSRVRNGMTPISLSNDLSRTPSILSFVAETRRGKVGENRVVDAHLLRLLHNRHLQWRFINARADAAMLAQKVTAEKSLYNAWVTTAKLWHSVKTKRAELQMLRSNLKLHSILKGQMLYLDDWDLMDQDHSSSLSGATEALEASTVRLPVGGGARADIQNVKDAICSAVDVMQGMASSICSLLMKVDQVNSVASELANVTAMERALLGQCKDLLSTLTAMQPENTYTTTEDRALKPNNRGTKELIVILTAYPNVTQNPDIPGTRHGGTMETPKNSYGAKKVLIDLWLGKAEFPFFPCSRSTDSGFMIHGNWLS</sequence>